<accession>A0ACC2K7N8</accession>
<name>A0ACC2K7N8_PERAE</name>
<comment type="caution">
    <text evidence="1">The sequence shown here is derived from an EMBL/GenBank/DDBJ whole genome shotgun (WGS) entry which is preliminary data.</text>
</comment>
<organism evidence="1 2">
    <name type="scientific">Persea americana</name>
    <name type="common">Avocado</name>
    <dbReference type="NCBI Taxonomy" id="3435"/>
    <lineage>
        <taxon>Eukaryota</taxon>
        <taxon>Viridiplantae</taxon>
        <taxon>Streptophyta</taxon>
        <taxon>Embryophyta</taxon>
        <taxon>Tracheophyta</taxon>
        <taxon>Spermatophyta</taxon>
        <taxon>Magnoliopsida</taxon>
        <taxon>Magnoliidae</taxon>
        <taxon>Laurales</taxon>
        <taxon>Lauraceae</taxon>
        <taxon>Persea</taxon>
    </lineage>
</organism>
<dbReference type="EMBL" id="CM056812">
    <property type="protein sequence ID" value="KAJ8617139.1"/>
    <property type="molecule type" value="Genomic_DNA"/>
</dbReference>
<evidence type="ECO:0000313" key="1">
    <source>
        <dbReference type="EMBL" id="KAJ8617139.1"/>
    </source>
</evidence>
<keyword evidence="2" id="KW-1185">Reference proteome</keyword>
<proteinExistence type="predicted"/>
<dbReference type="Proteomes" id="UP001234297">
    <property type="component" value="Chromosome 4"/>
</dbReference>
<evidence type="ECO:0000313" key="2">
    <source>
        <dbReference type="Proteomes" id="UP001234297"/>
    </source>
</evidence>
<gene>
    <name evidence="1" type="ORF">MRB53_013325</name>
</gene>
<sequence length="383" mass="44224">MMMVENSFDRWRKDVFFSAAEEVQESADIMESVFRAWERVRRDGFESNESDELCRELRTALGTTKWQLEEFERAVKVSHVSGSEHTIARHRQFVLAIEDQVSRIEKALRDSLIEEGKQPLRWVQLDEEERDDLALFLSGPPGSSQDMDNYVNLGLSKDNFQQKADAELGADANQERSRPDPVKGFKETVTINNDAKYVVELEAKEVPGHQDEIERYRERLDEQKTTWSSPDMGSWRIVISDEDVVKKTAEEMEEIPTHADNLCGLLRCIDPVAKLKWFRNSFGKEKDEEHLRSGRALNYLSLRGMIPFAQGIDLFNGRSRNCFSSCREVSNVSRVRQLFGRVGGFKRQVQGSQYYTHFSRSLQVTLVLVLTILLLVPFMFHSN</sequence>
<reference evidence="1 2" key="1">
    <citation type="journal article" date="2022" name="Hortic Res">
        <title>A haplotype resolved chromosomal level avocado genome allows analysis of novel avocado genes.</title>
        <authorList>
            <person name="Nath O."/>
            <person name="Fletcher S.J."/>
            <person name="Hayward A."/>
            <person name="Shaw L.M."/>
            <person name="Masouleh A.K."/>
            <person name="Furtado A."/>
            <person name="Henry R.J."/>
            <person name="Mitter N."/>
        </authorList>
    </citation>
    <scope>NUCLEOTIDE SEQUENCE [LARGE SCALE GENOMIC DNA]</scope>
    <source>
        <strain evidence="2">cv. Hass</strain>
    </source>
</reference>
<protein>
    <submittedName>
        <fullName evidence="1">Uncharacterized protein</fullName>
    </submittedName>
</protein>